<name>U5D3K3_AMBTC</name>
<keyword evidence="5 6" id="KW-0539">Nucleus</keyword>
<keyword evidence="4 6" id="KW-0238">DNA-binding</keyword>
<organism evidence="9 10">
    <name type="scientific">Amborella trichopoda</name>
    <dbReference type="NCBI Taxonomy" id="13333"/>
    <lineage>
        <taxon>Eukaryota</taxon>
        <taxon>Viridiplantae</taxon>
        <taxon>Streptophyta</taxon>
        <taxon>Embryophyta</taxon>
        <taxon>Tracheophyta</taxon>
        <taxon>Spermatophyta</taxon>
        <taxon>Magnoliopsida</taxon>
        <taxon>Amborellales</taxon>
        <taxon>Amborellaceae</taxon>
        <taxon>Amborella</taxon>
    </lineage>
</organism>
<evidence type="ECO:0000256" key="1">
    <source>
        <dbReference type="ARBA" id="ARBA00004123"/>
    </source>
</evidence>
<dbReference type="GO" id="GO:0006334">
    <property type="term" value="P:nucleosome assembly"/>
    <property type="evidence" value="ECO:0007669"/>
    <property type="project" value="InterPro"/>
</dbReference>
<dbReference type="Gramene" id="ERN16825">
    <property type="protein sequence ID" value="ERN16825"/>
    <property type="gene ID" value="AMTR_s00057p00112340"/>
</dbReference>
<dbReference type="GO" id="GO:0030527">
    <property type="term" value="F:structural constituent of chromatin"/>
    <property type="evidence" value="ECO:0007669"/>
    <property type="project" value="InterPro"/>
</dbReference>
<accession>U5D3K3</accession>
<feature type="region of interest" description="Disordered" evidence="7">
    <location>
        <begin position="147"/>
        <end position="190"/>
    </location>
</feature>
<dbReference type="GO" id="GO:0045910">
    <property type="term" value="P:negative regulation of DNA recombination"/>
    <property type="evidence" value="ECO:0000318"/>
    <property type="project" value="GO_Central"/>
</dbReference>
<dbReference type="OMA" id="YLVMIVE"/>
<evidence type="ECO:0000256" key="7">
    <source>
        <dbReference type="SAM" id="MobiDB-lite"/>
    </source>
</evidence>
<dbReference type="GO" id="GO:0003690">
    <property type="term" value="F:double-stranded DNA binding"/>
    <property type="evidence" value="ECO:0000318"/>
    <property type="project" value="GO_Central"/>
</dbReference>
<feature type="compositionally biased region" description="Basic residues" evidence="7">
    <location>
        <begin position="173"/>
        <end position="190"/>
    </location>
</feature>
<dbReference type="PANTHER" id="PTHR11467:SF130">
    <property type="entry name" value="HISTONE H1-LIKE ISOFORM X1"/>
    <property type="match status" value="1"/>
</dbReference>
<evidence type="ECO:0000313" key="9">
    <source>
        <dbReference type="EMBL" id="ERN16825.1"/>
    </source>
</evidence>
<dbReference type="Pfam" id="PF00538">
    <property type="entry name" value="Linker_histone"/>
    <property type="match status" value="1"/>
</dbReference>
<comment type="subcellular location">
    <subcellularLocation>
        <location evidence="2">Chromosome</location>
    </subcellularLocation>
    <subcellularLocation>
        <location evidence="1 6">Nucleus</location>
    </subcellularLocation>
</comment>
<comment type="similarity">
    <text evidence="6">Belongs to the histone H1/H5 family.</text>
</comment>
<dbReference type="EMBL" id="KI392405">
    <property type="protein sequence ID" value="ERN16825.1"/>
    <property type="molecule type" value="Genomic_DNA"/>
</dbReference>
<gene>
    <name evidence="9" type="ORF">AMTR_s00057p00112340</name>
</gene>
<dbReference type="PANTHER" id="PTHR11467">
    <property type="entry name" value="HISTONE H1"/>
    <property type="match status" value="1"/>
</dbReference>
<dbReference type="SUPFAM" id="SSF46785">
    <property type="entry name" value="Winged helix' DNA-binding domain"/>
    <property type="match status" value="1"/>
</dbReference>
<feature type="domain" description="H15" evidence="8">
    <location>
        <begin position="35"/>
        <end position="105"/>
    </location>
</feature>
<feature type="region of interest" description="Disordered" evidence="7">
    <location>
        <begin position="1"/>
        <end position="38"/>
    </location>
</feature>
<dbReference type="OrthoDB" id="1110759at2759"/>
<dbReference type="Gene3D" id="1.10.10.10">
    <property type="entry name" value="Winged helix-like DNA-binding domain superfamily/Winged helix DNA-binding domain"/>
    <property type="match status" value="1"/>
</dbReference>
<evidence type="ECO:0000259" key="8">
    <source>
        <dbReference type="PROSITE" id="PS51504"/>
    </source>
</evidence>
<dbReference type="AlphaFoldDB" id="U5D3K3"/>
<evidence type="ECO:0000256" key="6">
    <source>
        <dbReference type="RuleBase" id="RU003894"/>
    </source>
</evidence>
<dbReference type="GO" id="GO:0030261">
    <property type="term" value="P:chromosome condensation"/>
    <property type="evidence" value="ECO:0000318"/>
    <property type="project" value="GO_Central"/>
</dbReference>
<dbReference type="InterPro" id="IPR005818">
    <property type="entry name" value="Histone_H1/H5_H15"/>
</dbReference>
<evidence type="ECO:0000256" key="2">
    <source>
        <dbReference type="ARBA" id="ARBA00004286"/>
    </source>
</evidence>
<dbReference type="PROSITE" id="PS51504">
    <property type="entry name" value="H15"/>
    <property type="match status" value="1"/>
</dbReference>
<dbReference type="CDD" id="cd00073">
    <property type="entry name" value="H15"/>
    <property type="match status" value="1"/>
</dbReference>
<dbReference type="GO" id="GO:0031492">
    <property type="term" value="F:nucleosomal DNA binding"/>
    <property type="evidence" value="ECO:0000318"/>
    <property type="project" value="GO_Central"/>
</dbReference>
<dbReference type="GO" id="GO:0005634">
    <property type="term" value="C:nucleus"/>
    <property type="evidence" value="ECO:0000318"/>
    <property type="project" value="GO_Central"/>
</dbReference>
<dbReference type="Proteomes" id="UP000017836">
    <property type="component" value="Unassembled WGS sequence"/>
</dbReference>
<reference evidence="10" key="1">
    <citation type="journal article" date="2013" name="Science">
        <title>The Amborella genome and the evolution of flowering plants.</title>
        <authorList>
            <consortium name="Amborella Genome Project"/>
        </authorList>
    </citation>
    <scope>NUCLEOTIDE SEQUENCE [LARGE SCALE GENOMIC DNA]</scope>
</reference>
<dbReference type="InterPro" id="IPR036388">
    <property type="entry name" value="WH-like_DNA-bd_sf"/>
</dbReference>
<evidence type="ECO:0000313" key="10">
    <source>
        <dbReference type="Proteomes" id="UP000017836"/>
    </source>
</evidence>
<dbReference type="PRINTS" id="PR00624">
    <property type="entry name" value="HISTONEH5"/>
</dbReference>
<sequence>MAKPQRLGTVAKPKPKPKVAAEKERKAPAKTSPPSHPPYLQMVMEAIVALKERTGSSSQAIANFIQAEYGGGLPPNFKKMLSLQLKKLQKSEKLTRVKNSYKLAPSAKAVVKAKNLKITEASKSRASPNLAKDEEWGLEKEEEWGLEKKKGAKSKRLSQVKSPNSLKVLTPKKSPKSIRARRPVTKKVKA</sequence>
<dbReference type="InterPro" id="IPR005819">
    <property type="entry name" value="H1/H5"/>
</dbReference>
<evidence type="ECO:0000256" key="5">
    <source>
        <dbReference type="ARBA" id="ARBA00023242"/>
    </source>
</evidence>
<dbReference type="eggNOG" id="ENOG502S4TV">
    <property type="taxonomic scope" value="Eukaryota"/>
</dbReference>
<dbReference type="KEGG" id="atr:18445153"/>
<dbReference type="SMART" id="SM00526">
    <property type="entry name" value="H15"/>
    <property type="match status" value="1"/>
</dbReference>
<proteinExistence type="inferred from homology"/>
<keyword evidence="10" id="KW-1185">Reference proteome</keyword>
<dbReference type="InterPro" id="IPR036390">
    <property type="entry name" value="WH_DNA-bd_sf"/>
</dbReference>
<evidence type="ECO:0000256" key="3">
    <source>
        <dbReference type="ARBA" id="ARBA00022454"/>
    </source>
</evidence>
<dbReference type="GO" id="GO:0000786">
    <property type="term" value="C:nucleosome"/>
    <property type="evidence" value="ECO:0007669"/>
    <property type="project" value="InterPro"/>
</dbReference>
<evidence type="ECO:0000256" key="4">
    <source>
        <dbReference type="ARBA" id="ARBA00023125"/>
    </source>
</evidence>
<keyword evidence="3 6" id="KW-0158">Chromosome</keyword>
<dbReference type="HOGENOM" id="CLU_052897_5_2_1"/>
<dbReference type="STRING" id="13333.U5D3K3"/>
<protein>
    <recommendedName>
        <fullName evidence="8">H15 domain-containing protein</fullName>
    </recommendedName>
</protein>